<feature type="non-terminal residue" evidence="1">
    <location>
        <position position="1"/>
    </location>
</feature>
<dbReference type="EMBL" id="BLSA01000313">
    <property type="protein sequence ID" value="GFP33181.1"/>
    <property type="molecule type" value="Genomic_DNA"/>
</dbReference>
<protein>
    <recommendedName>
        <fullName evidence="3">NADH-rubredoxin oxidoreductase C-terminal domain-containing protein</fullName>
    </recommendedName>
</protein>
<name>A0A6V8PQY6_9ACTN</name>
<comment type="caution">
    <text evidence="1">The sequence shown here is derived from an EMBL/GenBank/DDBJ whole genome shotgun (WGS) entry which is preliminary data.</text>
</comment>
<accession>A0A6V8PQY6</accession>
<gene>
    <name evidence="1" type="ORF">HKBW3S42_01502</name>
</gene>
<dbReference type="InterPro" id="IPR016156">
    <property type="entry name" value="FAD/NAD-linked_Rdtase_dimer_sf"/>
</dbReference>
<evidence type="ECO:0008006" key="3">
    <source>
        <dbReference type="Google" id="ProtNLM"/>
    </source>
</evidence>
<organism evidence="1 2">
    <name type="scientific">Candidatus Hakubella thermalkaliphila</name>
    <dbReference type="NCBI Taxonomy" id="2754717"/>
    <lineage>
        <taxon>Bacteria</taxon>
        <taxon>Bacillati</taxon>
        <taxon>Actinomycetota</taxon>
        <taxon>Actinomycetota incertae sedis</taxon>
        <taxon>Candidatus Hakubellales</taxon>
        <taxon>Candidatus Hakubellaceae</taxon>
        <taxon>Candidatus Hakubella</taxon>
    </lineage>
</organism>
<evidence type="ECO:0000313" key="1">
    <source>
        <dbReference type="EMBL" id="GFP33181.1"/>
    </source>
</evidence>
<reference evidence="1 2" key="1">
    <citation type="journal article" date="2020" name="Front. Microbiol.">
        <title>Single-cell genomics of novel Actinobacteria with the Wood-Ljungdahl pathway discovered in a serpentinizing system.</title>
        <authorList>
            <person name="Merino N."/>
            <person name="Kawai M."/>
            <person name="Boyd E.S."/>
            <person name="Colman D.R."/>
            <person name="McGlynn S.E."/>
            <person name="Nealson K.H."/>
            <person name="Kurokawa K."/>
            <person name="Hongoh Y."/>
        </authorList>
    </citation>
    <scope>NUCLEOTIDE SEQUENCE [LARGE SCALE GENOMIC DNA]</scope>
    <source>
        <strain evidence="1 2">S42</strain>
    </source>
</reference>
<dbReference type="Gene3D" id="3.30.390.30">
    <property type="match status" value="1"/>
</dbReference>
<evidence type="ECO:0000313" key="2">
    <source>
        <dbReference type="Proteomes" id="UP000568877"/>
    </source>
</evidence>
<sequence>NDEAKGVYKKAVFNSEGKLIGIIMLGSITGVNQFSRLIKEGVNCLHFGSDLLEEGFNLQSVLPV</sequence>
<proteinExistence type="predicted"/>
<dbReference type="Proteomes" id="UP000568877">
    <property type="component" value="Unassembled WGS sequence"/>
</dbReference>
<dbReference type="AlphaFoldDB" id="A0A6V8PQY6"/>